<proteinExistence type="predicted"/>
<dbReference type="STRING" id="1423759.FC92_GL001027"/>
<keyword evidence="2" id="KW-1185">Reference proteome</keyword>
<evidence type="ECO:0000313" key="2">
    <source>
        <dbReference type="Proteomes" id="UP000051448"/>
    </source>
</evidence>
<dbReference type="EMBL" id="AZDX01000003">
    <property type="protein sequence ID" value="KRL07959.1"/>
    <property type="molecule type" value="Genomic_DNA"/>
</dbReference>
<sequence length="101" mass="11642">MKKTTEDAIKVLVNSLTQDTLQDIGALLIFNKPTEMKYIFGLIEIDNEYLENLIAAIDKHLEVHTPDQEDTDIFLDIKKHAEERLALQKNEIGNFNEDNKN</sequence>
<organism evidence="1 2">
    <name type="scientific">Liquorilactobacillus hordei DSM 19519</name>
    <dbReference type="NCBI Taxonomy" id="1423759"/>
    <lineage>
        <taxon>Bacteria</taxon>
        <taxon>Bacillati</taxon>
        <taxon>Bacillota</taxon>
        <taxon>Bacilli</taxon>
        <taxon>Lactobacillales</taxon>
        <taxon>Lactobacillaceae</taxon>
        <taxon>Liquorilactobacillus</taxon>
    </lineage>
</organism>
<dbReference type="GeneID" id="98309578"/>
<accession>A0A0R1MIZ4</accession>
<dbReference type="AlphaFoldDB" id="A0A0R1MIZ4"/>
<protein>
    <submittedName>
        <fullName evidence="1">Uncharacterized protein</fullName>
    </submittedName>
</protein>
<comment type="caution">
    <text evidence="1">The sequence shown here is derived from an EMBL/GenBank/DDBJ whole genome shotgun (WGS) entry which is preliminary data.</text>
</comment>
<evidence type="ECO:0000313" key="1">
    <source>
        <dbReference type="EMBL" id="KRL07959.1"/>
    </source>
</evidence>
<gene>
    <name evidence="1" type="ORF">FC92_GL001027</name>
</gene>
<dbReference type="Proteomes" id="UP000051448">
    <property type="component" value="Unassembled WGS sequence"/>
</dbReference>
<dbReference type="RefSeq" id="WP_057868743.1">
    <property type="nucleotide sequence ID" value="NZ_AZDX01000003.1"/>
</dbReference>
<reference evidence="1 2" key="1">
    <citation type="journal article" date="2015" name="Genome Announc.">
        <title>Expanding the biotechnology potential of lactobacilli through comparative genomics of 213 strains and associated genera.</title>
        <authorList>
            <person name="Sun Z."/>
            <person name="Harris H.M."/>
            <person name="McCann A."/>
            <person name="Guo C."/>
            <person name="Argimon S."/>
            <person name="Zhang W."/>
            <person name="Yang X."/>
            <person name="Jeffery I.B."/>
            <person name="Cooney J.C."/>
            <person name="Kagawa T.F."/>
            <person name="Liu W."/>
            <person name="Song Y."/>
            <person name="Salvetti E."/>
            <person name="Wrobel A."/>
            <person name="Rasinkangas P."/>
            <person name="Parkhill J."/>
            <person name="Rea M.C."/>
            <person name="O'Sullivan O."/>
            <person name="Ritari J."/>
            <person name="Douillard F.P."/>
            <person name="Paul Ross R."/>
            <person name="Yang R."/>
            <person name="Briner A.E."/>
            <person name="Felis G.E."/>
            <person name="de Vos W.M."/>
            <person name="Barrangou R."/>
            <person name="Klaenhammer T.R."/>
            <person name="Caufield P.W."/>
            <person name="Cui Y."/>
            <person name="Zhang H."/>
            <person name="O'Toole P.W."/>
        </authorList>
    </citation>
    <scope>NUCLEOTIDE SEQUENCE [LARGE SCALE GENOMIC DNA]</scope>
    <source>
        <strain evidence="1 2">DSM 19519</strain>
    </source>
</reference>
<name>A0A0R1MIZ4_9LACO</name>